<evidence type="ECO:0000256" key="2">
    <source>
        <dbReference type="SAM" id="MobiDB-lite"/>
    </source>
</evidence>
<keyword evidence="1" id="KW-0694">RNA-binding</keyword>
<feature type="compositionally biased region" description="Polar residues" evidence="2">
    <location>
        <begin position="351"/>
        <end position="378"/>
    </location>
</feature>
<dbReference type="CDD" id="cd22457">
    <property type="entry name" value="KH-I_Rnc1_rpt3"/>
    <property type="match status" value="1"/>
</dbReference>
<feature type="region of interest" description="Disordered" evidence="2">
    <location>
        <begin position="149"/>
        <end position="382"/>
    </location>
</feature>
<feature type="domain" description="K Homology" evidence="3">
    <location>
        <begin position="678"/>
        <end position="748"/>
    </location>
</feature>
<feature type="compositionally biased region" description="Polar residues" evidence="2">
    <location>
        <begin position="20"/>
        <end position="32"/>
    </location>
</feature>
<dbReference type="GO" id="GO:0003723">
    <property type="term" value="F:RNA binding"/>
    <property type="evidence" value="ECO:0007669"/>
    <property type="project" value="UniProtKB-UniRule"/>
</dbReference>
<feature type="compositionally biased region" description="Acidic residues" evidence="2">
    <location>
        <begin position="186"/>
        <end position="209"/>
    </location>
</feature>
<feature type="region of interest" description="Disordered" evidence="2">
    <location>
        <begin position="1"/>
        <end position="136"/>
    </location>
</feature>
<dbReference type="InterPro" id="IPR004087">
    <property type="entry name" value="KH_dom"/>
</dbReference>
<feature type="compositionally biased region" description="Basic and acidic residues" evidence="2">
    <location>
        <begin position="900"/>
        <end position="916"/>
    </location>
</feature>
<dbReference type="GO" id="GO:0016301">
    <property type="term" value="F:kinase activity"/>
    <property type="evidence" value="ECO:0007669"/>
    <property type="project" value="UniProtKB-KW"/>
</dbReference>
<evidence type="ECO:0000256" key="1">
    <source>
        <dbReference type="PROSITE-ProRule" id="PRU00117"/>
    </source>
</evidence>
<dbReference type="Pfam" id="PF00013">
    <property type="entry name" value="KH_1"/>
    <property type="match status" value="3"/>
</dbReference>
<sequence length="1004" mass="106582">MSADLFAEFNSLAQSPPPASQQRTPDTEQQTHAPAGAWPQDSFGFAGGGTTSNPSQQWPSTGSQSLSAGAWGSVNQPVQSLQASREQASAGQDEEDDGWGDFEVADSTAAHASSDHSRPQNHVPGGQKSAPVRRIVRVPTIDLMTNNLVDVGASSHSHEGPSVSHAQPRAASQTVSAPKDPNVLFDAEDFELQGGEGEVEDEDGDDFGDFETTAQPSSQPSWPPVSASTVTASMDLLGLDAPQPHREEPAKRQPPRKPPGPLSFGASIASRTTAPKSPSFQDRNPFPDLTVKTSAASGLRDNDQPDSAGTPWPTAERMVGKAPTAKPNEDDDEWAAWDDMPAAPPTGGNGVNSPEPSSNWNWGTDETTGPSTAVQTDSAPPPVNVPPPSVILSAFPDLFRSGNSLLKPIGHSATIKQEVLSNPKAVQFLQGYVALGATAARVMAGRKHRWHRDKILAKSMSISAAGSKGMKLAGVDKTQSAREDREAADVVAAWREHVGRLRSAVAVANSSGKTNLKVPELNETMQVQTAKVVPTAPKACVICGLKREERVAKVDHDVEDSFGEWTARQTVTVLHLSAYPFPAAQQQQSSPFLDLADNRLASQVVRFSSLSLQETLSASRNSSEANAIPTTAKMSNSQEVLSANGNDIVDSMDQLKMEERLGPDGEPAPKTDEEYAQAQLTLRAIVSSKEAGVIIGKGGKNVADLRDETGVKAGVSKVVQGVHDRVLTITGECDAISRAYATVARALLDGAPAMGMGGIVQSNGTHPIKLLISHNQMGTIIGRQGLKIKHIQDVSGVRMVAQKEMLPQSTERIVEVQGTPEGIQRAVWEICKCLVDDWQRGTGTVLYNPVVRTQPGATGGSIGSASSGYGSGSRDYGSPRVMRTGNGADFSNGGVRPFNRRSDSDAAARGPPTHDENGEEIQTQNISIPADMVGCIIGRAGSKISEIRKTSGARISIAKAPHDETGERMFTIMGTAKANESALFLLYENLEAEKMRRSQLQDTE</sequence>
<evidence type="ECO:0000313" key="5">
    <source>
        <dbReference type="Proteomes" id="UP001163105"/>
    </source>
</evidence>
<dbReference type="Proteomes" id="UP001163105">
    <property type="component" value="Unassembled WGS sequence"/>
</dbReference>
<dbReference type="PROSITE" id="PS50084">
    <property type="entry name" value="KH_TYPE_1"/>
    <property type="match status" value="3"/>
</dbReference>
<gene>
    <name evidence="4" type="primary">HEK</name>
    <name evidence="4" type="ORF">O9K51_01183</name>
</gene>
<feature type="compositionally biased region" description="Polar residues" evidence="2">
    <location>
        <begin position="269"/>
        <end position="282"/>
    </location>
</feature>
<feature type="domain" description="K Homology" evidence="3">
    <location>
        <begin position="764"/>
        <end position="835"/>
    </location>
</feature>
<evidence type="ECO:0000259" key="3">
    <source>
        <dbReference type="SMART" id="SM00322"/>
    </source>
</evidence>
<dbReference type="EMBL" id="JAQHRD010000001">
    <property type="protein sequence ID" value="KAJ6446410.1"/>
    <property type="molecule type" value="Genomic_DNA"/>
</dbReference>
<dbReference type="SMART" id="SM00322">
    <property type="entry name" value="KH"/>
    <property type="match status" value="3"/>
</dbReference>
<evidence type="ECO:0000313" key="4">
    <source>
        <dbReference type="EMBL" id="KAJ6446410.1"/>
    </source>
</evidence>
<dbReference type="CDD" id="cd22456">
    <property type="entry name" value="KH-I_Rnc1_rpt2"/>
    <property type="match status" value="1"/>
</dbReference>
<feature type="domain" description="K Homology" evidence="3">
    <location>
        <begin position="920"/>
        <end position="991"/>
    </location>
</feature>
<dbReference type="Gene3D" id="3.30.1370.10">
    <property type="entry name" value="K Homology domain, type 1"/>
    <property type="match status" value="3"/>
</dbReference>
<keyword evidence="4" id="KW-0418">Kinase</keyword>
<feature type="compositionally biased region" description="Polar residues" evidence="2">
    <location>
        <begin position="51"/>
        <end position="90"/>
    </location>
</feature>
<dbReference type="InterPro" id="IPR004088">
    <property type="entry name" value="KH_dom_type_1"/>
</dbReference>
<feature type="region of interest" description="Disordered" evidence="2">
    <location>
        <begin position="885"/>
        <end position="923"/>
    </location>
</feature>
<name>A0AB34G468_9HYPO</name>
<comment type="caution">
    <text evidence="4">The sequence shown here is derived from an EMBL/GenBank/DDBJ whole genome shotgun (WGS) entry which is preliminary data.</text>
</comment>
<dbReference type="PANTHER" id="PTHR42084">
    <property type="entry name" value="YALI0E26631P"/>
    <property type="match status" value="1"/>
</dbReference>
<dbReference type="SUPFAM" id="SSF54791">
    <property type="entry name" value="Eukaryotic type KH-domain (KH-domain type I)"/>
    <property type="match status" value="3"/>
</dbReference>
<keyword evidence="4" id="KW-0808">Transferase</keyword>
<keyword evidence="5" id="KW-1185">Reference proteome</keyword>
<accession>A0AB34G468</accession>
<feature type="region of interest" description="Disordered" evidence="2">
    <location>
        <begin position="856"/>
        <end position="875"/>
    </location>
</feature>
<proteinExistence type="predicted"/>
<feature type="compositionally biased region" description="Acidic residues" evidence="2">
    <location>
        <begin position="92"/>
        <end position="104"/>
    </location>
</feature>
<organism evidence="4 5">
    <name type="scientific">Purpureocillium lavendulum</name>
    <dbReference type="NCBI Taxonomy" id="1247861"/>
    <lineage>
        <taxon>Eukaryota</taxon>
        <taxon>Fungi</taxon>
        <taxon>Dikarya</taxon>
        <taxon>Ascomycota</taxon>
        <taxon>Pezizomycotina</taxon>
        <taxon>Sordariomycetes</taxon>
        <taxon>Hypocreomycetidae</taxon>
        <taxon>Hypocreales</taxon>
        <taxon>Ophiocordycipitaceae</taxon>
        <taxon>Purpureocillium</taxon>
    </lineage>
</organism>
<dbReference type="AlphaFoldDB" id="A0AB34G468"/>
<dbReference type="PANTHER" id="PTHR42084:SF1">
    <property type="entry name" value="SERINE_THREONINE-PROTEIN KINASE PPK6"/>
    <property type="match status" value="1"/>
</dbReference>
<feature type="compositionally biased region" description="Low complexity" evidence="2">
    <location>
        <begin position="210"/>
        <end position="228"/>
    </location>
</feature>
<protein>
    <submittedName>
        <fullName evidence="4">Serine/threonine-protein kinase ppk6</fullName>
    </submittedName>
</protein>
<reference evidence="4" key="1">
    <citation type="submission" date="2023-01" db="EMBL/GenBank/DDBJ databases">
        <title>The growth and conidiation of Purpureocillium lavendulum are regulated by nitrogen source and histone H3K14 acetylation.</title>
        <authorList>
            <person name="Tang P."/>
            <person name="Han J."/>
            <person name="Zhang C."/>
            <person name="Tang P."/>
            <person name="Qi F."/>
            <person name="Zhang K."/>
            <person name="Liang L."/>
        </authorList>
    </citation>
    <scope>NUCLEOTIDE SEQUENCE</scope>
    <source>
        <strain evidence="4">YMF1.00683</strain>
    </source>
</reference>
<feature type="compositionally biased region" description="Low complexity" evidence="2">
    <location>
        <begin position="863"/>
        <end position="875"/>
    </location>
</feature>
<dbReference type="InterPro" id="IPR049786">
    <property type="entry name" value="Rnc1_KH-I_3"/>
</dbReference>
<dbReference type="InterPro" id="IPR036612">
    <property type="entry name" value="KH_dom_type_1_sf"/>
</dbReference>
<dbReference type="CDD" id="cd22455">
    <property type="entry name" value="KH-I_Rnc1_rpt1"/>
    <property type="match status" value="1"/>
</dbReference>